<dbReference type="CDD" id="cd02241">
    <property type="entry name" value="cupin_OxOx"/>
    <property type="match status" value="1"/>
</dbReference>
<sequence>MASQILLLGVIMITCTIAFASDSSPLQDFCVADFNGPVLVNGFTCKDPKLVQANDFFFSGLHLMGNTSNAMGAEGTLVTVAQLPGTVQVGFITSSPENRLITKVLEKGDVFVFPQGLVHFQRNVGNGNAIGIAGLSSENPGVNTVGNAVFGAKPDNPDDLLANAFQVDVSIMDQFQWKF</sequence>
<organism evidence="11 12">
    <name type="scientific">Lactuca virosa</name>
    <dbReference type="NCBI Taxonomy" id="75947"/>
    <lineage>
        <taxon>Eukaryota</taxon>
        <taxon>Viridiplantae</taxon>
        <taxon>Streptophyta</taxon>
        <taxon>Embryophyta</taxon>
        <taxon>Tracheophyta</taxon>
        <taxon>Spermatophyta</taxon>
        <taxon>Magnoliopsida</taxon>
        <taxon>eudicotyledons</taxon>
        <taxon>Gunneridae</taxon>
        <taxon>Pentapetalae</taxon>
        <taxon>asterids</taxon>
        <taxon>campanulids</taxon>
        <taxon>Asterales</taxon>
        <taxon>Asteraceae</taxon>
        <taxon>Cichorioideae</taxon>
        <taxon>Cichorieae</taxon>
        <taxon>Lactucinae</taxon>
        <taxon>Lactuca</taxon>
    </lineage>
</organism>
<gene>
    <name evidence="11" type="ORF">LVIROSA_LOCUS19900</name>
</gene>
<comment type="subcellular location">
    <subcellularLocation>
        <location evidence="1 9">Secreted</location>
        <location evidence="1 9">Extracellular space</location>
        <location evidence="1 9">Apoplast</location>
    </subcellularLocation>
</comment>
<keyword evidence="8" id="KW-1015">Disulfide bond</keyword>
<keyword evidence="6 7" id="KW-0464">Manganese</keyword>
<dbReference type="Proteomes" id="UP001157418">
    <property type="component" value="Unassembled WGS sequence"/>
</dbReference>
<evidence type="ECO:0000256" key="8">
    <source>
        <dbReference type="PIRSR" id="PIRSR601929-3"/>
    </source>
</evidence>
<feature type="disulfide bond" evidence="8">
    <location>
        <begin position="30"/>
        <end position="45"/>
    </location>
</feature>
<reference evidence="11 12" key="1">
    <citation type="submission" date="2022-01" db="EMBL/GenBank/DDBJ databases">
        <authorList>
            <person name="Xiong W."/>
            <person name="Schranz E."/>
        </authorList>
    </citation>
    <scope>NUCLEOTIDE SEQUENCE [LARGE SCALE GENOMIC DNA]</scope>
</reference>
<evidence type="ECO:0000256" key="7">
    <source>
        <dbReference type="PIRSR" id="PIRSR601929-2"/>
    </source>
</evidence>
<keyword evidence="12" id="KW-1185">Reference proteome</keyword>
<dbReference type="SUPFAM" id="SSF51182">
    <property type="entry name" value="RmlC-like cupins"/>
    <property type="match status" value="1"/>
</dbReference>
<feature type="domain" description="Cupin type-1" evidence="10">
    <location>
        <begin position="34"/>
        <end position="173"/>
    </location>
</feature>
<evidence type="ECO:0000256" key="3">
    <source>
        <dbReference type="ARBA" id="ARBA00022523"/>
    </source>
</evidence>
<dbReference type="GO" id="GO:0030145">
    <property type="term" value="F:manganese ion binding"/>
    <property type="evidence" value="ECO:0007669"/>
    <property type="project" value="UniProtKB-UniRule"/>
</dbReference>
<dbReference type="InterPro" id="IPR014710">
    <property type="entry name" value="RmlC-like_jellyroll"/>
</dbReference>
<dbReference type="SMART" id="SM00835">
    <property type="entry name" value="Cupin_1"/>
    <property type="match status" value="1"/>
</dbReference>
<keyword evidence="3 9" id="KW-0052">Apoplast</keyword>
<evidence type="ECO:0000256" key="6">
    <source>
        <dbReference type="ARBA" id="ARBA00023211"/>
    </source>
</evidence>
<protein>
    <recommendedName>
        <fullName evidence="9">Germin-like protein</fullName>
    </recommendedName>
</protein>
<comment type="similarity">
    <text evidence="2 9">Belongs to the germin family.</text>
</comment>
<name>A0AAU9N563_9ASTR</name>
<evidence type="ECO:0000256" key="9">
    <source>
        <dbReference type="RuleBase" id="RU366015"/>
    </source>
</evidence>
<accession>A0AAU9N563</accession>
<evidence type="ECO:0000256" key="5">
    <source>
        <dbReference type="ARBA" id="ARBA00022723"/>
    </source>
</evidence>
<dbReference type="GO" id="GO:0048046">
    <property type="term" value="C:apoplast"/>
    <property type="evidence" value="ECO:0007669"/>
    <property type="project" value="UniProtKB-SubCell"/>
</dbReference>
<keyword evidence="5 7" id="KW-0479">Metal-binding</keyword>
<feature type="binding site" evidence="7">
    <location>
        <position position="119"/>
    </location>
    <ligand>
        <name>Mn(2+)</name>
        <dbReference type="ChEBI" id="CHEBI:29035"/>
    </ligand>
</feature>
<dbReference type="InterPro" id="IPR011051">
    <property type="entry name" value="RmlC_Cupin_sf"/>
</dbReference>
<evidence type="ECO:0000256" key="2">
    <source>
        <dbReference type="ARBA" id="ARBA00007456"/>
    </source>
</evidence>
<dbReference type="InterPro" id="IPR001929">
    <property type="entry name" value="Germin"/>
</dbReference>
<proteinExistence type="inferred from homology"/>
<dbReference type="PANTHER" id="PTHR31238">
    <property type="entry name" value="GERMIN-LIKE PROTEIN SUBFAMILY 3 MEMBER 3"/>
    <property type="match status" value="1"/>
</dbReference>
<evidence type="ECO:0000256" key="4">
    <source>
        <dbReference type="ARBA" id="ARBA00022525"/>
    </source>
</evidence>
<dbReference type="AlphaFoldDB" id="A0AAU9N563"/>
<dbReference type="InterPro" id="IPR006045">
    <property type="entry name" value="Cupin_1"/>
</dbReference>
<dbReference type="Gene3D" id="2.60.120.10">
    <property type="entry name" value="Jelly Rolls"/>
    <property type="match status" value="2"/>
</dbReference>
<feature type="chain" id="PRO_5043086991" description="Germin-like protein" evidence="9">
    <location>
        <begin position="21"/>
        <end position="179"/>
    </location>
</feature>
<evidence type="ECO:0000313" key="11">
    <source>
        <dbReference type="EMBL" id="CAH1433304.1"/>
    </source>
</evidence>
<comment type="caution">
    <text evidence="11">The sequence shown here is derived from an EMBL/GenBank/DDBJ whole genome shotgun (WGS) entry which is preliminary data.</text>
</comment>
<dbReference type="PRINTS" id="PR00325">
    <property type="entry name" value="GERMIN"/>
</dbReference>
<dbReference type="EMBL" id="CAKMRJ010003334">
    <property type="protein sequence ID" value="CAH1433304.1"/>
    <property type="molecule type" value="Genomic_DNA"/>
</dbReference>
<dbReference type="Pfam" id="PF00190">
    <property type="entry name" value="Cupin_1"/>
    <property type="match status" value="1"/>
</dbReference>
<evidence type="ECO:0000313" key="12">
    <source>
        <dbReference type="Proteomes" id="UP001157418"/>
    </source>
</evidence>
<evidence type="ECO:0000259" key="10">
    <source>
        <dbReference type="SMART" id="SM00835"/>
    </source>
</evidence>
<keyword evidence="9" id="KW-0732">Signal</keyword>
<evidence type="ECO:0000256" key="1">
    <source>
        <dbReference type="ARBA" id="ARBA00004271"/>
    </source>
</evidence>
<keyword evidence="4 9" id="KW-0964">Secreted</keyword>
<feature type="signal peptide" evidence="9">
    <location>
        <begin position="1"/>
        <end position="20"/>
    </location>
</feature>